<evidence type="ECO:0008006" key="4">
    <source>
        <dbReference type="Google" id="ProtNLM"/>
    </source>
</evidence>
<gene>
    <name evidence="2" type="ORF">GCM10010191_95250</name>
</gene>
<sequence>MTTTRSLNGTGILADGRRLLRLALRLDAVVTGVNGLAYLALAGPLEDLLGLGAGTGRALGAFLLAYAAAVWAVSMPREPRRTAVSAVIEVNLLWTVLSVAAVVTGWLSLTTAGAAWAILQALVVLGFAALQFGAKRRS</sequence>
<keyword evidence="1" id="KW-0812">Transmembrane</keyword>
<keyword evidence="1" id="KW-1133">Transmembrane helix</keyword>
<accession>A0ABN3KKC9</accession>
<feature type="transmembrane region" description="Helical" evidence="1">
    <location>
        <begin position="48"/>
        <end position="74"/>
    </location>
</feature>
<dbReference type="EMBL" id="BAAARW010000050">
    <property type="protein sequence ID" value="GAA2459854.1"/>
    <property type="molecule type" value="Genomic_DNA"/>
</dbReference>
<evidence type="ECO:0000256" key="1">
    <source>
        <dbReference type="SAM" id="Phobius"/>
    </source>
</evidence>
<feature type="transmembrane region" description="Helical" evidence="1">
    <location>
        <begin position="113"/>
        <end position="134"/>
    </location>
</feature>
<proteinExistence type="predicted"/>
<feature type="transmembrane region" description="Helical" evidence="1">
    <location>
        <begin position="86"/>
        <end position="107"/>
    </location>
</feature>
<organism evidence="2 3">
    <name type="scientific">Actinomadura vinacea</name>
    <dbReference type="NCBI Taxonomy" id="115336"/>
    <lineage>
        <taxon>Bacteria</taxon>
        <taxon>Bacillati</taxon>
        <taxon>Actinomycetota</taxon>
        <taxon>Actinomycetes</taxon>
        <taxon>Streptosporangiales</taxon>
        <taxon>Thermomonosporaceae</taxon>
        <taxon>Actinomadura</taxon>
    </lineage>
</organism>
<evidence type="ECO:0000313" key="2">
    <source>
        <dbReference type="EMBL" id="GAA2459854.1"/>
    </source>
</evidence>
<keyword evidence="1" id="KW-0472">Membrane</keyword>
<dbReference type="Proteomes" id="UP001501231">
    <property type="component" value="Unassembled WGS sequence"/>
</dbReference>
<reference evidence="2 3" key="1">
    <citation type="journal article" date="2019" name="Int. J. Syst. Evol. Microbiol.">
        <title>The Global Catalogue of Microorganisms (GCM) 10K type strain sequencing project: providing services to taxonomists for standard genome sequencing and annotation.</title>
        <authorList>
            <consortium name="The Broad Institute Genomics Platform"/>
            <consortium name="The Broad Institute Genome Sequencing Center for Infectious Disease"/>
            <person name="Wu L."/>
            <person name="Ma J."/>
        </authorList>
    </citation>
    <scope>NUCLEOTIDE SEQUENCE [LARGE SCALE GENOMIC DNA]</scope>
    <source>
        <strain evidence="2 3">JCM 3325</strain>
    </source>
</reference>
<feature type="transmembrane region" description="Helical" evidence="1">
    <location>
        <begin position="22"/>
        <end position="42"/>
    </location>
</feature>
<name>A0ABN3KKC9_9ACTN</name>
<protein>
    <recommendedName>
        <fullName evidence="4">Integral membrane protein</fullName>
    </recommendedName>
</protein>
<comment type="caution">
    <text evidence="2">The sequence shown here is derived from an EMBL/GenBank/DDBJ whole genome shotgun (WGS) entry which is preliminary data.</text>
</comment>
<keyword evidence="3" id="KW-1185">Reference proteome</keyword>
<dbReference type="RefSeq" id="WP_344598738.1">
    <property type="nucleotide sequence ID" value="NZ_BAAARW010000050.1"/>
</dbReference>
<evidence type="ECO:0000313" key="3">
    <source>
        <dbReference type="Proteomes" id="UP001501231"/>
    </source>
</evidence>